<dbReference type="EMBL" id="CM000880">
    <property type="protein sequence ID" value="PNT74488.1"/>
    <property type="molecule type" value="Genomic_DNA"/>
</dbReference>
<reference evidence="2" key="3">
    <citation type="submission" date="2018-08" db="UniProtKB">
        <authorList>
            <consortium name="EnsemblPlants"/>
        </authorList>
    </citation>
    <scope>IDENTIFICATION</scope>
    <source>
        <strain evidence="2">cv. Bd21</strain>
    </source>
</reference>
<proteinExistence type="predicted"/>
<name>A0A2K2DJN1_BRADI</name>
<keyword evidence="3" id="KW-1185">Reference proteome</keyword>
<reference evidence="1" key="2">
    <citation type="submission" date="2017-06" db="EMBL/GenBank/DDBJ databases">
        <title>WGS assembly of Brachypodium distachyon.</title>
        <authorList>
            <consortium name="The International Brachypodium Initiative"/>
            <person name="Lucas S."/>
            <person name="Harmon-Smith M."/>
            <person name="Lail K."/>
            <person name="Tice H."/>
            <person name="Grimwood J."/>
            <person name="Bruce D."/>
            <person name="Barry K."/>
            <person name="Shu S."/>
            <person name="Lindquist E."/>
            <person name="Wang M."/>
            <person name="Pitluck S."/>
            <person name="Vogel J.P."/>
            <person name="Garvin D.F."/>
            <person name="Mockler T.C."/>
            <person name="Schmutz J."/>
            <person name="Rokhsar D."/>
            <person name="Bevan M.W."/>
        </authorList>
    </citation>
    <scope>NUCLEOTIDE SEQUENCE</scope>
    <source>
        <strain evidence="1">Bd21</strain>
    </source>
</reference>
<dbReference type="Proteomes" id="UP000008810">
    <property type="component" value="Chromosome 1"/>
</dbReference>
<dbReference type="InParanoid" id="A0A2K2DJN1"/>
<reference evidence="1 2" key="1">
    <citation type="journal article" date="2010" name="Nature">
        <title>Genome sequencing and analysis of the model grass Brachypodium distachyon.</title>
        <authorList>
            <consortium name="International Brachypodium Initiative"/>
        </authorList>
    </citation>
    <scope>NUCLEOTIDE SEQUENCE [LARGE SCALE GENOMIC DNA]</scope>
    <source>
        <strain evidence="1 2">Bd21</strain>
    </source>
</reference>
<sequence length="104" mass="11658">MQSHTQDITISMMLSRTRRSKIGTEAGAGHTTQSNTAVCPSTSILCFHCSDNFKRWHRRAPRGTAIHDGYCSCCLREHVMFGPIKTHIDLITINHNNILGLRGH</sequence>
<evidence type="ECO:0000313" key="2">
    <source>
        <dbReference type="EnsemblPlants" id="PNT74488"/>
    </source>
</evidence>
<evidence type="ECO:0000313" key="1">
    <source>
        <dbReference type="EMBL" id="PNT74488.1"/>
    </source>
</evidence>
<dbReference type="EnsemblPlants" id="PNT74488">
    <property type="protein sequence ID" value="PNT74488"/>
    <property type="gene ID" value="BRADI_1g15621v3"/>
</dbReference>
<organism evidence="1">
    <name type="scientific">Brachypodium distachyon</name>
    <name type="common">Purple false brome</name>
    <name type="synonym">Trachynia distachya</name>
    <dbReference type="NCBI Taxonomy" id="15368"/>
    <lineage>
        <taxon>Eukaryota</taxon>
        <taxon>Viridiplantae</taxon>
        <taxon>Streptophyta</taxon>
        <taxon>Embryophyta</taxon>
        <taxon>Tracheophyta</taxon>
        <taxon>Spermatophyta</taxon>
        <taxon>Magnoliopsida</taxon>
        <taxon>Liliopsida</taxon>
        <taxon>Poales</taxon>
        <taxon>Poaceae</taxon>
        <taxon>BOP clade</taxon>
        <taxon>Pooideae</taxon>
        <taxon>Stipodae</taxon>
        <taxon>Brachypodieae</taxon>
        <taxon>Brachypodium</taxon>
    </lineage>
</organism>
<gene>
    <name evidence="1" type="ORF">BRADI_1g15621v3</name>
</gene>
<evidence type="ECO:0000313" key="3">
    <source>
        <dbReference type="Proteomes" id="UP000008810"/>
    </source>
</evidence>
<accession>A0A2K2DJN1</accession>
<dbReference type="AlphaFoldDB" id="A0A2K2DJN1"/>
<protein>
    <submittedName>
        <fullName evidence="1 2">Uncharacterized protein</fullName>
    </submittedName>
</protein>
<dbReference type="Gramene" id="PNT74488">
    <property type="protein sequence ID" value="PNT74488"/>
    <property type="gene ID" value="BRADI_1g15621v3"/>
</dbReference>